<dbReference type="RefSeq" id="WP_006461095.1">
    <property type="nucleotide sequence ID" value="NZ_CP007030.1"/>
</dbReference>
<dbReference type="InterPro" id="IPR042120">
    <property type="entry name" value="MutL_C_dimsub"/>
</dbReference>
<dbReference type="InterPro" id="IPR014721">
    <property type="entry name" value="Ribsml_uS5_D2-typ_fold_subgr"/>
</dbReference>
<dbReference type="PROSITE" id="PS00058">
    <property type="entry name" value="DNA_MISMATCH_REPAIR_1"/>
    <property type="match status" value="1"/>
</dbReference>
<dbReference type="EMBL" id="CP007030">
    <property type="protein sequence ID" value="AHF01555.1"/>
    <property type="molecule type" value="Genomic_DNA"/>
</dbReference>
<dbReference type="GO" id="GO:0006298">
    <property type="term" value="P:mismatch repair"/>
    <property type="evidence" value="ECO:0007669"/>
    <property type="project" value="UniProtKB-UniRule"/>
</dbReference>
<dbReference type="Gene3D" id="3.30.230.10">
    <property type="match status" value="1"/>
</dbReference>
<feature type="domain" description="DNA mismatch repair protein S5" evidence="7">
    <location>
        <begin position="215"/>
        <end position="333"/>
    </location>
</feature>
<organism evidence="8 9">
    <name type="scientific">Thiomicrospira aerophila AL3</name>
    <dbReference type="NCBI Taxonomy" id="717772"/>
    <lineage>
        <taxon>Bacteria</taxon>
        <taxon>Pseudomonadati</taxon>
        <taxon>Pseudomonadota</taxon>
        <taxon>Gammaproteobacteria</taxon>
        <taxon>Thiotrichales</taxon>
        <taxon>Piscirickettsiaceae</taxon>
        <taxon>Thiomicrospira</taxon>
    </lineage>
</organism>
<dbReference type="Pfam" id="PF08676">
    <property type="entry name" value="MutL_C"/>
    <property type="match status" value="1"/>
</dbReference>
<evidence type="ECO:0000256" key="4">
    <source>
        <dbReference type="ARBA" id="ARBA00023204"/>
    </source>
</evidence>
<evidence type="ECO:0000313" key="8">
    <source>
        <dbReference type="EMBL" id="AHF01555.1"/>
    </source>
</evidence>
<comment type="function">
    <text evidence="5">This protein is involved in the repair of mismatches in DNA. It is required for dam-dependent methyl-directed DNA mismatch repair. May act as a 'molecular matchmaker', a protein that promotes the formation of a stable complex between two or more DNA-binding proteins in an ATP-dependent manner without itself being part of a final effector complex.</text>
</comment>
<keyword evidence="4 5" id="KW-0234">DNA repair</keyword>
<dbReference type="Pfam" id="PF01119">
    <property type="entry name" value="DNA_mis_repair"/>
    <property type="match status" value="1"/>
</dbReference>
<dbReference type="CDD" id="cd16926">
    <property type="entry name" value="HATPase_MutL-MLH-PMS-like"/>
    <property type="match status" value="1"/>
</dbReference>
<dbReference type="GO" id="GO:0030983">
    <property type="term" value="F:mismatched DNA binding"/>
    <property type="evidence" value="ECO:0007669"/>
    <property type="project" value="InterPro"/>
</dbReference>
<dbReference type="InterPro" id="IPR020667">
    <property type="entry name" value="DNA_mismatch_repair_MutL"/>
</dbReference>
<dbReference type="GO" id="GO:0032300">
    <property type="term" value="C:mismatch repair complex"/>
    <property type="evidence" value="ECO:0007669"/>
    <property type="project" value="InterPro"/>
</dbReference>
<dbReference type="STRING" id="717772.THIAE_07095"/>
<evidence type="ECO:0000256" key="3">
    <source>
        <dbReference type="ARBA" id="ARBA00022763"/>
    </source>
</evidence>
<dbReference type="SUPFAM" id="SSF54211">
    <property type="entry name" value="Ribosomal protein S5 domain 2-like"/>
    <property type="match status" value="1"/>
</dbReference>
<gene>
    <name evidence="5" type="primary">mutL</name>
    <name evidence="8" type="ORF">THIAE_07095</name>
</gene>
<evidence type="ECO:0000256" key="2">
    <source>
        <dbReference type="ARBA" id="ARBA00021975"/>
    </source>
</evidence>
<dbReference type="GO" id="GO:0016887">
    <property type="term" value="F:ATP hydrolysis activity"/>
    <property type="evidence" value="ECO:0007669"/>
    <property type="project" value="InterPro"/>
</dbReference>
<dbReference type="InterPro" id="IPR002099">
    <property type="entry name" value="MutL/Mlh/PMS"/>
</dbReference>
<dbReference type="InterPro" id="IPR014790">
    <property type="entry name" value="MutL_C"/>
</dbReference>
<dbReference type="KEGG" id="tao:THIAE_07095"/>
<evidence type="ECO:0000313" key="9">
    <source>
        <dbReference type="Proteomes" id="UP000005380"/>
    </source>
</evidence>
<dbReference type="eggNOG" id="COG0323">
    <property type="taxonomic scope" value="Bacteria"/>
</dbReference>
<dbReference type="InterPro" id="IPR014762">
    <property type="entry name" value="DNA_mismatch_repair_CS"/>
</dbReference>
<comment type="similarity">
    <text evidence="1 5">Belongs to the DNA mismatch repair MutL/HexB family.</text>
</comment>
<evidence type="ECO:0000259" key="7">
    <source>
        <dbReference type="SMART" id="SM01340"/>
    </source>
</evidence>
<dbReference type="FunCoup" id="W0DSE6">
    <property type="interactions" value="253"/>
</dbReference>
<dbReference type="SUPFAM" id="SSF118116">
    <property type="entry name" value="DNA mismatch repair protein MutL"/>
    <property type="match status" value="1"/>
</dbReference>
<sequence length="619" mass="69083">MNTNRITLMPDALANQIAAGEVVERPVSVVKELVENALDAGATQITVWLEEAGIELIDVQDNGVGIVADDLPLAVERHATSKVKSYDDLACVASLGFRGEALASIASVSQFSLVSYHPTEPHAWLLQNQVDGRWSPLAPTAAPLGTRIKVASLFYNTPARRKFLKTPRAEFTQIEDYLKRTLLVNQHLGLRLIHNAKQVFDFVPAIEPAKYLTRLAALLGEAFVEQSLHISQSLPGVNLEGWVSLPTYHRGLADKQFVFVNGRIVRDRQLLQAVKLAYADVLYHGRHPVFVVFINVPFDQVDVNVHPAKYEVRFQHARQVYDHVRRAIRDAIMQPLVMGQEGATRPANGDAIAQRTDQPNLQQSTPRQPIIRQTSLSLASARSDSTQDLADAFAFQQPAQSNYATAIQPDSLPIIQESGEQQALAPMLGFAKAQIKGVFILAENAAGLVLVDMHAAHERIVYERLKGQWRDQQIVSQPLLVPLVLHLSSAAILHWEANVAWWQGWGFEFEQLGPEQLRVMAVPAVLQGLNLTELLEKVFADWLTEQRPETMLEEEFAAILSRRACHGSVRANRQLTLAEMNQLLRDMEQTPASSQCNHGRPTWVQLSMDQLDQLFMRGR</sequence>
<dbReference type="InterPro" id="IPR038973">
    <property type="entry name" value="MutL/Mlh/Pms-like"/>
</dbReference>
<reference evidence="8 9" key="1">
    <citation type="submission" date="2013-12" db="EMBL/GenBank/DDBJ databases">
        <authorList>
            <consortium name="DOE Joint Genome Institute"/>
            <person name="Kappler U."/>
            <person name="Huntemann M."/>
            <person name="Han J."/>
            <person name="Chen A."/>
            <person name="Kyrpides N."/>
            <person name="Mavromatis K."/>
            <person name="Markowitz V."/>
            <person name="Palaniappan K."/>
            <person name="Ivanova N."/>
            <person name="Schaumberg A."/>
            <person name="Pati A."/>
            <person name="Liolios K."/>
            <person name="Nordberg H.P."/>
            <person name="Cantor M.N."/>
            <person name="Hua S.X."/>
            <person name="Woyke T."/>
        </authorList>
    </citation>
    <scope>NUCLEOTIDE SEQUENCE [LARGE SCALE GENOMIC DNA]</scope>
    <source>
        <strain evidence="9">AL2</strain>
    </source>
</reference>
<protein>
    <recommendedName>
        <fullName evidence="2 5">DNA mismatch repair protein MutL</fullName>
    </recommendedName>
</protein>
<dbReference type="Gene3D" id="3.30.1540.20">
    <property type="entry name" value="MutL, C-terminal domain, dimerisation subdomain"/>
    <property type="match status" value="1"/>
</dbReference>
<dbReference type="GO" id="GO:0005524">
    <property type="term" value="F:ATP binding"/>
    <property type="evidence" value="ECO:0007669"/>
    <property type="project" value="InterPro"/>
</dbReference>
<evidence type="ECO:0000256" key="1">
    <source>
        <dbReference type="ARBA" id="ARBA00006082"/>
    </source>
</evidence>
<dbReference type="Gene3D" id="3.30.565.10">
    <property type="entry name" value="Histidine kinase-like ATPase, C-terminal domain"/>
    <property type="match status" value="1"/>
</dbReference>
<dbReference type="SMART" id="SM00853">
    <property type="entry name" value="MutL_C"/>
    <property type="match status" value="1"/>
</dbReference>
<dbReference type="Gene3D" id="3.30.1370.100">
    <property type="entry name" value="MutL, C-terminal domain, regulatory subdomain"/>
    <property type="match status" value="1"/>
</dbReference>
<dbReference type="FunFam" id="3.30.565.10:FF:000003">
    <property type="entry name" value="DNA mismatch repair endonuclease MutL"/>
    <property type="match status" value="1"/>
</dbReference>
<dbReference type="PANTHER" id="PTHR10073:SF12">
    <property type="entry name" value="DNA MISMATCH REPAIR PROTEIN MLH1"/>
    <property type="match status" value="1"/>
</dbReference>
<dbReference type="AlphaFoldDB" id="W0DSE6"/>
<dbReference type="CDD" id="cd03482">
    <property type="entry name" value="MutL_Trans_MutL"/>
    <property type="match status" value="1"/>
</dbReference>
<dbReference type="PANTHER" id="PTHR10073">
    <property type="entry name" value="DNA MISMATCH REPAIR PROTEIN MLH, PMS, MUTL"/>
    <property type="match status" value="1"/>
</dbReference>
<dbReference type="NCBIfam" id="TIGR00585">
    <property type="entry name" value="mutl"/>
    <property type="match status" value="1"/>
</dbReference>
<dbReference type="HOGENOM" id="CLU_004131_4_2_6"/>
<keyword evidence="9" id="KW-1185">Reference proteome</keyword>
<name>W0DSE6_9GAMM</name>
<dbReference type="Pfam" id="PF13589">
    <property type="entry name" value="HATPase_c_3"/>
    <property type="match status" value="1"/>
</dbReference>
<dbReference type="SMART" id="SM01340">
    <property type="entry name" value="DNA_mis_repair"/>
    <property type="match status" value="1"/>
</dbReference>
<dbReference type="InterPro" id="IPR013507">
    <property type="entry name" value="DNA_mismatch_S5_2-like"/>
</dbReference>
<dbReference type="InterPro" id="IPR042121">
    <property type="entry name" value="MutL_C_regsub"/>
</dbReference>
<feature type="domain" description="MutL C-terminal dimerisation" evidence="6">
    <location>
        <begin position="431"/>
        <end position="575"/>
    </location>
</feature>
<proteinExistence type="inferred from homology"/>
<dbReference type="InterPro" id="IPR020568">
    <property type="entry name" value="Ribosomal_Su5_D2-typ_SF"/>
</dbReference>
<dbReference type="OrthoDB" id="9763467at2"/>
<evidence type="ECO:0000256" key="5">
    <source>
        <dbReference type="HAMAP-Rule" id="MF_00149"/>
    </source>
</evidence>
<dbReference type="GO" id="GO:0140664">
    <property type="term" value="F:ATP-dependent DNA damage sensor activity"/>
    <property type="evidence" value="ECO:0007669"/>
    <property type="project" value="InterPro"/>
</dbReference>
<dbReference type="SUPFAM" id="SSF55874">
    <property type="entry name" value="ATPase domain of HSP90 chaperone/DNA topoisomerase II/histidine kinase"/>
    <property type="match status" value="1"/>
</dbReference>
<dbReference type="HAMAP" id="MF_00149">
    <property type="entry name" value="DNA_mis_repair"/>
    <property type="match status" value="1"/>
</dbReference>
<evidence type="ECO:0000259" key="6">
    <source>
        <dbReference type="SMART" id="SM00853"/>
    </source>
</evidence>
<dbReference type="InterPro" id="IPR036890">
    <property type="entry name" value="HATPase_C_sf"/>
</dbReference>
<dbReference type="InParanoid" id="W0DSE6"/>
<dbReference type="Proteomes" id="UP000005380">
    <property type="component" value="Chromosome"/>
</dbReference>
<dbReference type="InterPro" id="IPR037198">
    <property type="entry name" value="MutL_C_sf"/>
</dbReference>
<accession>W0DSE6</accession>
<keyword evidence="3 5" id="KW-0227">DNA damage</keyword>